<dbReference type="SUPFAM" id="SSF50494">
    <property type="entry name" value="Trypsin-like serine proteases"/>
    <property type="match status" value="1"/>
</dbReference>
<dbReference type="InterPro" id="IPR009003">
    <property type="entry name" value="Peptidase_S1_PA"/>
</dbReference>
<dbReference type="Proteomes" id="UP000199467">
    <property type="component" value="Unassembled WGS sequence"/>
</dbReference>
<gene>
    <name evidence="1" type="ORF">SAMN05216576_12158</name>
</gene>
<proteinExistence type="predicted"/>
<reference evidence="2" key="1">
    <citation type="submission" date="2016-10" db="EMBL/GenBank/DDBJ databases">
        <authorList>
            <person name="Varghese N."/>
            <person name="Submissions S."/>
        </authorList>
    </citation>
    <scope>NUCLEOTIDE SEQUENCE [LARGE SCALE GENOMIC DNA]</scope>
    <source>
        <strain evidence="2">DSM 26382</strain>
    </source>
</reference>
<dbReference type="AlphaFoldDB" id="A0A1G6W0Y3"/>
<evidence type="ECO:0000313" key="2">
    <source>
        <dbReference type="Proteomes" id="UP000199467"/>
    </source>
</evidence>
<keyword evidence="2" id="KW-1185">Reference proteome</keyword>
<name>A0A1G6W0Y3_9GAMM</name>
<accession>A0A1G6W0Y3</accession>
<organism evidence="1 2">
    <name type="scientific">Ectopseudomonas chengduensis</name>
    <dbReference type="NCBI Taxonomy" id="489632"/>
    <lineage>
        <taxon>Bacteria</taxon>
        <taxon>Pseudomonadati</taxon>
        <taxon>Pseudomonadota</taxon>
        <taxon>Gammaproteobacteria</taxon>
        <taxon>Pseudomonadales</taxon>
        <taxon>Pseudomonadaceae</taxon>
        <taxon>Ectopseudomonas</taxon>
    </lineage>
</organism>
<evidence type="ECO:0008006" key="3">
    <source>
        <dbReference type="Google" id="ProtNLM"/>
    </source>
</evidence>
<sequence length="313" mass="34430">MQPFPGLTKGLADSKQLMRACIYIQQIMSLTDMTILIPFDESNPLPNIDLIIKKWSTITAPIYIEKLSPSGRPTGAIALLGSAFCVSRNNNYFLVTAAHVLKGLPDGLAITARIGERAVLLNNLPFLLSMEDDLAITMLHASWTTQFGIDRVRSIDLDDEKKGYTRLGTYISIGYPGSKNGINQRLNKFAINIHGTSFNEKLEKHESKPHIKKPVVFKFNKKTALNSNKGRANPPCFSGTSGGPILEIVGITKFDDSISMSCRLEGVFLGWHKREKEIIGASGTALIALIDEVLDKMNESKTRTTLPSISTHA</sequence>
<evidence type="ECO:0000313" key="1">
    <source>
        <dbReference type="EMBL" id="SDD58716.1"/>
    </source>
</evidence>
<protein>
    <recommendedName>
        <fullName evidence="3">Trypsin-like peptidase domain-containing protein</fullName>
    </recommendedName>
</protein>
<dbReference type="EMBL" id="FMZQ01000021">
    <property type="protein sequence ID" value="SDD58716.1"/>
    <property type="molecule type" value="Genomic_DNA"/>
</dbReference>